<organism evidence="2 3">
    <name type="scientific">Seminavis robusta</name>
    <dbReference type="NCBI Taxonomy" id="568900"/>
    <lineage>
        <taxon>Eukaryota</taxon>
        <taxon>Sar</taxon>
        <taxon>Stramenopiles</taxon>
        <taxon>Ochrophyta</taxon>
        <taxon>Bacillariophyta</taxon>
        <taxon>Bacillariophyceae</taxon>
        <taxon>Bacillariophycidae</taxon>
        <taxon>Naviculales</taxon>
        <taxon>Naviculaceae</taxon>
        <taxon>Seminavis</taxon>
    </lineage>
</organism>
<feature type="region of interest" description="Disordered" evidence="1">
    <location>
        <begin position="118"/>
        <end position="137"/>
    </location>
</feature>
<name>A0A9N8E6G0_9STRA</name>
<feature type="compositionally biased region" description="Pro residues" evidence="1">
    <location>
        <begin position="121"/>
        <end position="133"/>
    </location>
</feature>
<dbReference type="Proteomes" id="UP001153069">
    <property type="component" value="Unassembled WGS sequence"/>
</dbReference>
<dbReference type="AlphaFoldDB" id="A0A9N8E6G0"/>
<evidence type="ECO:0000313" key="2">
    <source>
        <dbReference type="EMBL" id="CAB9513584.1"/>
    </source>
</evidence>
<reference evidence="2" key="1">
    <citation type="submission" date="2020-06" db="EMBL/GenBank/DDBJ databases">
        <authorList>
            <consortium name="Plant Systems Biology data submission"/>
        </authorList>
    </citation>
    <scope>NUCLEOTIDE SEQUENCE</scope>
    <source>
        <strain evidence="2">D6</strain>
    </source>
</reference>
<evidence type="ECO:0000256" key="1">
    <source>
        <dbReference type="SAM" id="MobiDB-lite"/>
    </source>
</evidence>
<protein>
    <submittedName>
        <fullName evidence="2">Uncharacterized protein</fullName>
    </submittedName>
</protein>
<dbReference type="EMBL" id="CAICTM010000600">
    <property type="protein sequence ID" value="CAB9513584.1"/>
    <property type="molecule type" value="Genomic_DNA"/>
</dbReference>
<keyword evidence="3" id="KW-1185">Reference proteome</keyword>
<gene>
    <name evidence="2" type="ORF">SEMRO_601_G173450.1</name>
</gene>
<sequence>MMALNNRKRMSTDGMFDMTLASPNKKPALSPWDEPSLFDMLSEGLNIEESQRTGLDFPTSKPDIVPLLDTPFEALRAKNPMVKHQDNYPQEGWKTKLQQKELGAHTSRVLGTLSAAIPISPAGPTPVTPPTQPPKETSRQFLYKHVPSAADLIDTLATDDDVVFGIPFRAF</sequence>
<proteinExistence type="predicted"/>
<accession>A0A9N8E6G0</accession>
<evidence type="ECO:0000313" key="3">
    <source>
        <dbReference type="Proteomes" id="UP001153069"/>
    </source>
</evidence>
<comment type="caution">
    <text evidence="2">The sequence shown here is derived from an EMBL/GenBank/DDBJ whole genome shotgun (WGS) entry which is preliminary data.</text>
</comment>